<gene>
    <name evidence="9" type="primary">mscL</name>
    <name evidence="10" type="ORF">CIB95_15530</name>
</gene>
<comment type="subunit">
    <text evidence="9">Homopentamer.</text>
</comment>
<dbReference type="PANTHER" id="PTHR30266">
    <property type="entry name" value="MECHANOSENSITIVE CHANNEL MSCL"/>
    <property type="match status" value="1"/>
</dbReference>
<reference evidence="10 11" key="2">
    <citation type="submission" date="2017-09" db="EMBL/GenBank/DDBJ databases">
        <title>Bacillus patelloidae sp. nov., isolated from the intestinal tract of a marine limpet.</title>
        <authorList>
            <person name="Liu R."/>
            <person name="Dong C."/>
            <person name="Shao Z."/>
        </authorList>
    </citation>
    <scope>NUCLEOTIDE SEQUENCE [LARGE SCALE GENOMIC DNA]</scope>
    <source>
        <strain evidence="10 11">SA5d-4</strain>
    </source>
</reference>
<keyword evidence="2 9" id="KW-0813">Transport</keyword>
<dbReference type="InterPro" id="IPR001185">
    <property type="entry name" value="MS_channel"/>
</dbReference>
<feature type="transmembrane region" description="Helical" evidence="9">
    <location>
        <begin position="82"/>
        <end position="103"/>
    </location>
</feature>
<evidence type="ECO:0000256" key="3">
    <source>
        <dbReference type="ARBA" id="ARBA00022475"/>
    </source>
</evidence>
<comment type="caution">
    <text evidence="10">The sequence shown here is derived from an EMBL/GenBank/DDBJ whole genome shotgun (WGS) entry which is preliminary data.</text>
</comment>
<evidence type="ECO:0000256" key="5">
    <source>
        <dbReference type="ARBA" id="ARBA00022989"/>
    </source>
</evidence>
<evidence type="ECO:0000256" key="4">
    <source>
        <dbReference type="ARBA" id="ARBA00022692"/>
    </source>
</evidence>
<accession>A0A263BQB8</accession>
<dbReference type="EMBL" id="NPIA01000013">
    <property type="protein sequence ID" value="OZM55772.1"/>
    <property type="molecule type" value="Genomic_DNA"/>
</dbReference>
<keyword evidence="4 9" id="KW-0812">Transmembrane</keyword>
<dbReference type="InterPro" id="IPR036019">
    <property type="entry name" value="MscL_channel"/>
</dbReference>
<reference evidence="11" key="1">
    <citation type="submission" date="2017-08" db="EMBL/GenBank/DDBJ databases">
        <authorList>
            <person name="Huang Z."/>
        </authorList>
    </citation>
    <scope>NUCLEOTIDE SEQUENCE [LARGE SCALE GENOMIC DNA]</scope>
    <source>
        <strain evidence="11">SA5d-4</strain>
    </source>
</reference>
<sequence>MRIIKEFRAFIMNGSVAEIGIGMVIGAAFVSVIDSFVSDVLLPPIGLLLAKVNFSELFISLSGGTYETLGAAQEAGAATINYGLFFTKLIRFTLVLFAIFVVIRQINKIRNPSGSPISSMTKKDCPYCFSKIPNLAVKCPLCTSDLEEPVRKKAESKGMQISFKKKSS</sequence>
<dbReference type="PANTHER" id="PTHR30266:SF2">
    <property type="entry name" value="LARGE-CONDUCTANCE MECHANOSENSITIVE CHANNEL"/>
    <property type="match status" value="1"/>
</dbReference>
<evidence type="ECO:0000256" key="7">
    <source>
        <dbReference type="ARBA" id="ARBA00023136"/>
    </source>
</evidence>
<dbReference type="PRINTS" id="PR01264">
    <property type="entry name" value="MECHCHANNEL"/>
</dbReference>
<evidence type="ECO:0000256" key="9">
    <source>
        <dbReference type="HAMAP-Rule" id="MF_00115"/>
    </source>
</evidence>
<keyword evidence="7 9" id="KW-0472">Membrane</keyword>
<dbReference type="AlphaFoldDB" id="A0A263BQB8"/>
<evidence type="ECO:0000256" key="1">
    <source>
        <dbReference type="ARBA" id="ARBA00004141"/>
    </source>
</evidence>
<evidence type="ECO:0000313" key="11">
    <source>
        <dbReference type="Proteomes" id="UP000217083"/>
    </source>
</evidence>
<dbReference type="Gene3D" id="1.10.1200.120">
    <property type="entry name" value="Large-conductance mechanosensitive channel, MscL, domain 1"/>
    <property type="match status" value="1"/>
</dbReference>
<dbReference type="SUPFAM" id="SSF81330">
    <property type="entry name" value="Gated mechanosensitive channel"/>
    <property type="match status" value="1"/>
</dbReference>
<comment type="similarity">
    <text evidence="9">Belongs to the MscL family.</text>
</comment>
<dbReference type="InterPro" id="IPR037673">
    <property type="entry name" value="MSC/AndL"/>
</dbReference>
<evidence type="ECO:0000256" key="6">
    <source>
        <dbReference type="ARBA" id="ARBA00023065"/>
    </source>
</evidence>
<organism evidence="10 11">
    <name type="scientific">Lottiidibacillus patelloidae</name>
    <dbReference type="NCBI Taxonomy" id="2670334"/>
    <lineage>
        <taxon>Bacteria</taxon>
        <taxon>Bacillati</taxon>
        <taxon>Bacillota</taxon>
        <taxon>Bacilli</taxon>
        <taxon>Bacillales</taxon>
        <taxon>Bacillaceae</taxon>
        <taxon>Lottiidibacillus</taxon>
    </lineage>
</organism>
<dbReference type="Proteomes" id="UP000217083">
    <property type="component" value="Unassembled WGS sequence"/>
</dbReference>
<comment type="function">
    <text evidence="9">Channel that opens in response to stretch forces in the membrane lipid bilayer. May participate in the regulation of osmotic pressure changes within the cell.</text>
</comment>
<evidence type="ECO:0000313" key="10">
    <source>
        <dbReference type="EMBL" id="OZM55772.1"/>
    </source>
</evidence>
<protein>
    <recommendedName>
        <fullName evidence="9">Large-conductance mechanosensitive channel</fullName>
    </recommendedName>
</protein>
<dbReference type="RefSeq" id="WP_094926665.1">
    <property type="nucleotide sequence ID" value="NZ_NPIA01000013.1"/>
</dbReference>
<proteinExistence type="inferred from homology"/>
<dbReference type="Pfam" id="PF01741">
    <property type="entry name" value="MscL"/>
    <property type="match status" value="1"/>
</dbReference>
<keyword evidence="3 9" id="KW-1003">Cell membrane</keyword>
<keyword evidence="6 9" id="KW-0406">Ion transport</keyword>
<dbReference type="GO" id="GO:0008381">
    <property type="term" value="F:mechanosensitive monoatomic ion channel activity"/>
    <property type="evidence" value="ECO:0007669"/>
    <property type="project" value="UniProtKB-UniRule"/>
</dbReference>
<dbReference type="GO" id="GO:0005886">
    <property type="term" value="C:plasma membrane"/>
    <property type="evidence" value="ECO:0007669"/>
    <property type="project" value="UniProtKB-SubCell"/>
</dbReference>
<keyword evidence="5 9" id="KW-1133">Transmembrane helix</keyword>
<dbReference type="HAMAP" id="MF_00115">
    <property type="entry name" value="MscL"/>
    <property type="match status" value="1"/>
</dbReference>
<feature type="transmembrane region" description="Helical" evidence="9">
    <location>
        <begin position="12"/>
        <end position="33"/>
    </location>
</feature>
<keyword evidence="11" id="KW-1185">Reference proteome</keyword>
<name>A0A263BQB8_9BACI</name>
<evidence type="ECO:0000256" key="2">
    <source>
        <dbReference type="ARBA" id="ARBA00022448"/>
    </source>
</evidence>
<dbReference type="NCBIfam" id="TIGR00220">
    <property type="entry name" value="mscL"/>
    <property type="match status" value="1"/>
</dbReference>
<comment type="subcellular location">
    <subcellularLocation>
        <location evidence="9">Cell membrane</location>
        <topology evidence="9">Multi-pass membrane protein</topology>
    </subcellularLocation>
    <subcellularLocation>
        <location evidence="1">Membrane</location>
        <topology evidence="1">Multi-pass membrane protein</topology>
    </subcellularLocation>
</comment>
<keyword evidence="8 9" id="KW-0407">Ion channel</keyword>
<evidence type="ECO:0000256" key="8">
    <source>
        <dbReference type="ARBA" id="ARBA00023303"/>
    </source>
</evidence>